<evidence type="ECO:0000256" key="3">
    <source>
        <dbReference type="HAMAP-Rule" id="MF_00037"/>
    </source>
</evidence>
<accession>A0ABU3T182</accession>
<keyword evidence="3" id="KW-0285">Flavoprotein</keyword>
<evidence type="ECO:0000256" key="2">
    <source>
        <dbReference type="ARBA" id="ARBA00022827"/>
    </source>
</evidence>
<protein>
    <recommendedName>
        <fullName evidence="3">UDP-N-acetylenolpyruvoylglucosamine reductase</fullName>
        <ecNumber evidence="3">1.3.1.98</ecNumber>
    </recommendedName>
    <alternativeName>
        <fullName evidence="3">UDP-N-acetylmuramate dehydrogenase</fullName>
    </alternativeName>
</protein>
<feature type="active site" evidence="3">
    <location>
        <position position="175"/>
    </location>
</feature>
<comment type="caution">
    <text evidence="3">Lacks conserved residue(s) required for the propagation of feature annotation.</text>
</comment>
<dbReference type="SUPFAM" id="SSF56176">
    <property type="entry name" value="FAD-binding/transporter-associated domain-like"/>
    <property type="match status" value="1"/>
</dbReference>
<keyword evidence="6" id="KW-1185">Reference proteome</keyword>
<keyword evidence="3" id="KW-0961">Cell wall biogenesis/degradation</keyword>
<name>A0ABU3T182_9ALTE</name>
<dbReference type="PANTHER" id="PTHR21071:SF4">
    <property type="entry name" value="UDP-N-ACETYLENOLPYRUVOYLGLUCOSAMINE REDUCTASE"/>
    <property type="match status" value="1"/>
</dbReference>
<comment type="subcellular location">
    <subcellularLocation>
        <location evidence="3">Cytoplasm</location>
    </subcellularLocation>
</comment>
<keyword evidence="2 3" id="KW-0274">FAD</keyword>
<keyword evidence="3" id="KW-0521">NADP</keyword>
<proteinExistence type="inferred from homology"/>
<dbReference type="Proteomes" id="UP001247805">
    <property type="component" value="Unassembled WGS sequence"/>
</dbReference>
<dbReference type="InterPro" id="IPR003170">
    <property type="entry name" value="MurB"/>
</dbReference>
<keyword evidence="3" id="KW-0560">Oxidoreductase</keyword>
<dbReference type="InterPro" id="IPR006094">
    <property type="entry name" value="Oxid_FAD_bind_N"/>
</dbReference>
<gene>
    <name evidence="3" type="primary">murB</name>
    <name evidence="5" type="ORF">RS130_20685</name>
</gene>
<sequence length="183" mass="19739">MKISSISKLLEDVDCNFREDVLLSEVTRWKIGGVAKLVIEPKSVDGLSTLLQLFHSHNIPKLVVGSTSNLLFSDEGLDIPLIQIGSALSNVTFKGNRVVCESGIWVPGFARMLASKGLSGLEHICGIPGTLGGLIYMNGGSQRKGIGSHIANVTTIDDTGQLRVYSQAECKFAYRASVFQTKE</sequence>
<comment type="pathway">
    <text evidence="3">Cell wall biogenesis; peptidoglycan biosynthesis.</text>
</comment>
<comment type="catalytic activity">
    <reaction evidence="3">
        <text>UDP-N-acetyl-alpha-D-muramate + NADP(+) = UDP-N-acetyl-3-O-(1-carboxyvinyl)-alpha-D-glucosamine + NADPH + H(+)</text>
        <dbReference type="Rhea" id="RHEA:12248"/>
        <dbReference type="ChEBI" id="CHEBI:15378"/>
        <dbReference type="ChEBI" id="CHEBI:57783"/>
        <dbReference type="ChEBI" id="CHEBI:58349"/>
        <dbReference type="ChEBI" id="CHEBI:68483"/>
        <dbReference type="ChEBI" id="CHEBI:70757"/>
        <dbReference type="EC" id="1.3.1.98"/>
    </reaction>
</comment>
<organism evidence="5 6">
    <name type="scientific">Paraglaciecola aquimarina</name>
    <dbReference type="NCBI Taxonomy" id="1235557"/>
    <lineage>
        <taxon>Bacteria</taxon>
        <taxon>Pseudomonadati</taxon>
        <taxon>Pseudomonadota</taxon>
        <taxon>Gammaproteobacteria</taxon>
        <taxon>Alteromonadales</taxon>
        <taxon>Alteromonadaceae</taxon>
        <taxon>Paraglaciecola</taxon>
    </lineage>
</organism>
<dbReference type="InterPro" id="IPR036318">
    <property type="entry name" value="FAD-bd_PCMH-like_sf"/>
</dbReference>
<keyword evidence="3" id="KW-0963">Cytoplasm</keyword>
<evidence type="ECO:0000256" key="1">
    <source>
        <dbReference type="ARBA" id="ARBA00010485"/>
    </source>
</evidence>
<keyword evidence="3" id="KW-0573">Peptidoglycan synthesis</keyword>
<reference evidence="5 6" key="1">
    <citation type="submission" date="2023-10" db="EMBL/GenBank/DDBJ databases">
        <title>Glaciecola aquimarina strain GGW-M5 nov., isolated from a coastal seawater.</title>
        <authorList>
            <person name="Bayburt H."/>
            <person name="Kim J.M."/>
            <person name="Choi B.J."/>
            <person name="Jeon C.O."/>
        </authorList>
    </citation>
    <scope>NUCLEOTIDE SEQUENCE [LARGE SCALE GENOMIC DNA]</scope>
    <source>
        <strain evidence="5 6">KCTC 32108</strain>
    </source>
</reference>
<evidence type="ECO:0000313" key="5">
    <source>
        <dbReference type="EMBL" id="MDU0355985.1"/>
    </source>
</evidence>
<dbReference type="EC" id="1.3.1.98" evidence="3"/>
<evidence type="ECO:0000313" key="6">
    <source>
        <dbReference type="Proteomes" id="UP001247805"/>
    </source>
</evidence>
<dbReference type="InterPro" id="IPR016169">
    <property type="entry name" value="FAD-bd_PCMH_sub2"/>
</dbReference>
<comment type="cofactor">
    <cofactor evidence="3">
        <name>FAD</name>
        <dbReference type="ChEBI" id="CHEBI:57692"/>
    </cofactor>
</comment>
<dbReference type="Gene3D" id="3.30.43.10">
    <property type="entry name" value="Uridine Diphospho-n-acetylenolpyruvylglucosamine Reductase, domain 2"/>
    <property type="match status" value="1"/>
</dbReference>
<feature type="domain" description="FAD-binding PCMH-type" evidence="4">
    <location>
        <begin position="31"/>
        <end position="183"/>
    </location>
</feature>
<dbReference type="InterPro" id="IPR016167">
    <property type="entry name" value="FAD-bd_PCMH_sub1"/>
</dbReference>
<dbReference type="Gene3D" id="3.30.465.10">
    <property type="match status" value="1"/>
</dbReference>
<keyword evidence="3" id="KW-0132">Cell division</keyword>
<keyword evidence="3" id="KW-0131">Cell cycle</keyword>
<dbReference type="EMBL" id="JAWDIO010000002">
    <property type="protein sequence ID" value="MDU0355985.1"/>
    <property type="molecule type" value="Genomic_DNA"/>
</dbReference>
<keyword evidence="3" id="KW-0133">Cell shape</keyword>
<comment type="similarity">
    <text evidence="1 3">Belongs to the MurB family.</text>
</comment>
<dbReference type="HAMAP" id="MF_00037">
    <property type="entry name" value="MurB"/>
    <property type="match status" value="1"/>
</dbReference>
<dbReference type="PANTHER" id="PTHR21071">
    <property type="entry name" value="UDP-N-ACETYLENOLPYRUVOYLGLUCOSAMINE REDUCTASE"/>
    <property type="match status" value="1"/>
</dbReference>
<evidence type="ECO:0000259" key="4">
    <source>
        <dbReference type="PROSITE" id="PS51387"/>
    </source>
</evidence>
<dbReference type="PROSITE" id="PS51387">
    <property type="entry name" value="FAD_PCMH"/>
    <property type="match status" value="1"/>
</dbReference>
<comment type="caution">
    <text evidence="5">The sequence shown here is derived from an EMBL/GenBank/DDBJ whole genome shotgun (WGS) entry which is preliminary data.</text>
</comment>
<comment type="function">
    <text evidence="3">Cell wall formation.</text>
</comment>
<dbReference type="Pfam" id="PF01565">
    <property type="entry name" value="FAD_binding_4"/>
    <property type="match status" value="1"/>
</dbReference>
<dbReference type="InterPro" id="IPR016166">
    <property type="entry name" value="FAD-bd_PCMH"/>
</dbReference>
<dbReference type="RefSeq" id="WP_316027495.1">
    <property type="nucleotide sequence ID" value="NZ_JAWDIO010000002.1"/>
</dbReference>